<sequence>MKVVAFSASPRKKGNSELMIRVVFGVLEEEGIETELVRIGCNPLQGCKACNQCYENQDKECIIGLDSFNEFVQKMIEADGIILASPMYFADVTAEMKAFIDRCGMIGKANGDLFQRKVGVAVVSMRRGGGIHAFDTINHFFLTSQMIIPGSSYWNVGLGGGPGEVEDDEEGLAAMELLGHNMAWLLKKIHS</sequence>
<dbReference type="InterPro" id="IPR029039">
    <property type="entry name" value="Flavoprotein-like_sf"/>
</dbReference>
<dbReference type="OrthoDB" id="9059at2157"/>
<reference evidence="7 8" key="1">
    <citation type="submission" date="2018-05" db="EMBL/GenBank/DDBJ databases">
        <title>Draft genome of Methanospirillum lacunae Ki8-1.</title>
        <authorList>
            <person name="Dueholm M.S."/>
            <person name="Nielsen P.H."/>
            <person name="Bakmann L.F."/>
            <person name="Otzen D.E."/>
        </authorList>
    </citation>
    <scope>NUCLEOTIDE SEQUENCE [LARGE SCALE GENOMIC DNA]</scope>
    <source>
        <strain evidence="7 8">Ki8-1</strain>
    </source>
</reference>
<evidence type="ECO:0000259" key="6">
    <source>
        <dbReference type="Pfam" id="PF03358"/>
    </source>
</evidence>
<evidence type="ECO:0000256" key="2">
    <source>
        <dbReference type="ARBA" id="ARBA00001966"/>
    </source>
</evidence>
<keyword evidence="3" id="KW-0285">Flavoprotein</keyword>
<comment type="caution">
    <text evidence="7">The sequence shown here is derived from an EMBL/GenBank/DDBJ whole genome shotgun (WGS) entry which is preliminary data.</text>
</comment>
<dbReference type="PANTHER" id="PTHR43278:SF4">
    <property type="entry name" value="NAD(P)H-DEPENDENT FMN-CONTAINING OXIDOREDUCTASE YWQN-RELATED"/>
    <property type="match status" value="1"/>
</dbReference>
<dbReference type="Gene3D" id="3.40.50.360">
    <property type="match status" value="1"/>
</dbReference>
<gene>
    <name evidence="7" type="ORF">DK846_14080</name>
</gene>
<proteinExistence type="inferred from homology"/>
<comment type="similarity">
    <text evidence="5">Belongs to the SsuE family. Isf subfamily.</text>
</comment>
<comment type="cofactor">
    <cofactor evidence="2">
        <name>[4Fe-4S] cluster</name>
        <dbReference type="ChEBI" id="CHEBI:49883"/>
    </cofactor>
</comment>
<dbReference type="EMBL" id="QGMY01000011">
    <property type="protein sequence ID" value="PWR70519.1"/>
    <property type="molecule type" value="Genomic_DNA"/>
</dbReference>
<dbReference type="Proteomes" id="UP000245657">
    <property type="component" value="Unassembled WGS sequence"/>
</dbReference>
<dbReference type="SUPFAM" id="SSF52218">
    <property type="entry name" value="Flavoproteins"/>
    <property type="match status" value="1"/>
</dbReference>
<evidence type="ECO:0000313" key="8">
    <source>
        <dbReference type="Proteomes" id="UP000245657"/>
    </source>
</evidence>
<dbReference type="InterPro" id="IPR005025">
    <property type="entry name" value="FMN_Rdtase-like_dom"/>
</dbReference>
<accession>A0A2V2MSY2</accession>
<evidence type="ECO:0000313" key="7">
    <source>
        <dbReference type="EMBL" id="PWR70519.1"/>
    </source>
</evidence>
<feature type="domain" description="NADPH-dependent FMN reductase-like" evidence="6">
    <location>
        <begin position="1"/>
        <end position="157"/>
    </location>
</feature>
<name>A0A2V2MSY2_9EURY</name>
<dbReference type="RefSeq" id="WP_109969603.1">
    <property type="nucleotide sequence ID" value="NZ_CP176093.1"/>
</dbReference>
<keyword evidence="4" id="KW-0288">FMN</keyword>
<dbReference type="InterPro" id="IPR051796">
    <property type="entry name" value="ISF_SsuE-like"/>
</dbReference>
<evidence type="ECO:0000256" key="5">
    <source>
        <dbReference type="ARBA" id="ARBA00038292"/>
    </source>
</evidence>
<comment type="cofactor">
    <cofactor evidence="1">
        <name>FMN</name>
        <dbReference type="ChEBI" id="CHEBI:58210"/>
    </cofactor>
</comment>
<dbReference type="PANTHER" id="PTHR43278">
    <property type="entry name" value="NAD(P)H-DEPENDENT FMN-CONTAINING OXIDOREDUCTASE YWQN-RELATED"/>
    <property type="match status" value="1"/>
</dbReference>
<dbReference type="Pfam" id="PF03358">
    <property type="entry name" value="FMN_red"/>
    <property type="match status" value="1"/>
</dbReference>
<keyword evidence="8" id="KW-1185">Reference proteome</keyword>
<organism evidence="7 8">
    <name type="scientific">Methanospirillum lacunae</name>
    <dbReference type="NCBI Taxonomy" id="668570"/>
    <lineage>
        <taxon>Archaea</taxon>
        <taxon>Methanobacteriati</taxon>
        <taxon>Methanobacteriota</taxon>
        <taxon>Stenosarchaea group</taxon>
        <taxon>Methanomicrobia</taxon>
        <taxon>Methanomicrobiales</taxon>
        <taxon>Methanospirillaceae</taxon>
        <taxon>Methanospirillum</taxon>
    </lineage>
</organism>
<dbReference type="AlphaFoldDB" id="A0A2V2MSY2"/>
<evidence type="ECO:0000256" key="1">
    <source>
        <dbReference type="ARBA" id="ARBA00001917"/>
    </source>
</evidence>
<dbReference type="GeneID" id="97547758"/>
<protein>
    <submittedName>
        <fullName evidence="7">Flavodoxin family protein</fullName>
    </submittedName>
</protein>
<evidence type="ECO:0000256" key="4">
    <source>
        <dbReference type="ARBA" id="ARBA00022643"/>
    </source>
</evidence>
<evidence type="ECO:0000256" key="3">
    <source>
        <dbReference type="ARBA" id="ARBA00022630"/>
    </source>
</evidence>
<dbReference type="GO" id="GO:0016491">
    <property type="term" value="F:oxidoreductase activity"/>
    <property type="evidence" value="ECO:0007669"/>
    <property type="project" value="InterPro"/>
</dbReference>